<comment type="caution">
    <text evidence="8">Lacks conserved residue(s) required for the propagation of feature annotation.</text>
</comment>
<dbReference type="HOGENOM" id="CLU_057708_2_0_1"/>
<keyword evidence="5" id="KW-0677">Repeat</keyword>
<dbReference type="PANTHER" id="PTHR23097">
    <property type="entry name" value="TUMOR NECROSIS FACTOR RECEPTOR SUPERFAMILY MEMBER"/>
    <property type="match status" value="1"/>
</dbReference>
<sequence length="285" mass="32631">LQTVWFCCSVLVFAAGSGASLTPTYQWKDDKTGEAVTCEKCPPGTHMKRHCGRDRRTECAPCPGLHYTEFWNYIDECRYCNVFCTENEFEKRKCSPTHNRLCECRAGFYRRYEFCIRHSVCPAGEGVVANGTAHEDVQCQTCPIGSYSSTPSGTEPCRPHRWCPPGQIAIPGDDKHDTFCSSCKKYGSEEIAKSVEAKRLCDREVMEYVAQQHLSEKKLKRLMTVAKKRTRENATEQEEGTLLSLLDSISKNEHGRDFIEEILFILKKAKLANLEKKVKRWFMER</sequence>
<dbReference type="Gene3D" id="2.10.50.10">
    <property type="entry name" value="Tumor Necrosis Factor Receptor, subunit A, domain 2"/>
    <property type="match status" value="3"/>
</dbReference>
<dbReference type="Bgee" id="ENSLOCG00000001688">
    <property type="expression patterns" value="Expressed in pharyngeal gill and 13 other cell types or tissues"/>
</dbReference>
<evidence type="ECO:0000313" key="12">
    <source>
        <dbReference type="Proteomes" id="UP000018468"/>
    </source>
</evidence>
<evidence type="ECO:0000256" key="4">
    <source>
        <dbReference type="ARBA" id="ARBA00022729"/>
    </source>
</evidence>
<dbReference type="Pfam" id="PF00020">
    <property type="entry name" value="TNFR_c6"/>
    <property type="match status" value="3"/>
</dbReference>
<accession>W5M0N3</accession>
<dbReference type="SMART" id="SM01411">
    <property type="entry name" value="Ephrin_rec_like"/>
    <property type="match status" value="2"/>
</dbReference>
<reference evidence="11" key="2">
    <citation type="submission" date="2025-08" db="UniProtKB">
        <authorList>
            <consortium name="Ensembl"/>
        </authorList>
    </citation>
    <scope>IDENTIFICATION</scope>
</reference>
<reference evidence="12" key="1">
    <citation type="submission" date="2011-12" db="EMBL/GenBank/DDBJ databases">
        <title>The Draft Genome of Lepisosteus oculatus.</title>
        <authorList>
            <consortium name="The Broad Institute Genome Assembly &amp; Analysis Group"/>
            <consortium name="Computational R&amp;D Group"/>
            <consortium name="and Sequencing Platform"/>
            <person name="Di Palma F."/>
            <person name="Alfoldi J."/>
            <person name="Johnson J."/>
            <person name="Berlin A."/>
            <person name="Gnerre S."/>
            <person name="Jaffe D."/>
            <person name="MacCallum I."/>
            <person name="Young S."/>
            <person name="Walker B.J."/>
            <person name="Lander E.S."/>
            <person name="Lindblad-Toh K."/>
        </authorList>
    </citation>
    <scope>NUCLEOTIDE SEQUENCE [LARGE SCALE GENOMIC DNA]</scope>
</reference>
<dbReference type="PANTHER" id="PTHR23097:SF116">
    <property type="entry name" value="TUMOR NECROSIS FACTOR RECEPTOR SUPERFAMILY MEMBER 6B"/>
    <property type="match status" value="1"/>
</dbReference>
<keyword evidence="2" id="KW-0964">Secreted</keyword>
<dbReference type="InterPro" id="IPR052459">
    <property type="entry name" value="TNFRSF_decoy_receptor"/>
</dbReference>
<dbReference type="AlphaFoldDB" id="W5M0N3"/>
<dbReference type="CDD" id="cd10575">
    <property type="entry name" value="TNFRSF6B"/>
    <property type="match status" value="1"/>
</dbReference>
<reference evidence="11" key="3">
    <citation type="submission" date="2025-09" db="UniProtKB">
        <authorList>
            <consortium name="Ensembl"/>
        </authorList>
    </citation>
    <scope>IDENTIFICATION</scope>
</reference>
<keyword evidence="3" id="KW-0053">Apoptosis</keyword>
<proteinExistence type="predicted"/>
<dbReference type="eggNOG" id="ENOG502RZKS">
    <property type="taxonomic scope" value="Eukaryota"/>
</dbReference>
<protein>
    <submittedName>
        <fullName evidence="11">TNF receptor superfamily member 6b</fullName>
    </submittedName>
</protein>
<evidence type="ECO:0000256" key="7">
    <source>
        <dbReference type="ARBA" id="ARBA00023180"/>
    </source>
</evidence>
<dbReference type="OMA" id="PCQPHQD"/>
<dbReference type="SUPFAM" id="SSF57586">
    <property type="entry name" value="TNF receptor-like"/>
    <property type="match status" value="2"/>
</dbReference>
<dbReference type="SMART" id="SM00208">
    <property type="entry name" value="TNFR"/>
    <property type="match status" value="3"/>
</dbReference>
<evidence type="ECO:0000256" key="2">
    <source>
        <dbReference type="ARBA" id="ARBA00022525"/>
    </source>
</evidence>
<evidence type="ECO:0000259" key="10">
    <source>
        <dbReference type="PROSITE" id="PS50050"/>
    </source>
</evidence>
<evidence type="ECO:0000256" key="6">
    <source>
        <dbReference type="ARBA" id="ARBA00023157"/>
    </source>
</evidence>
<dbReference type="PROSITE" id="PS50050">
    <property type="entry name" value="TNFR_NGFR_2"/>
    <property type="match status" value="1"/>
</dbReference>
<keyword evidence="7" id="KW-0325">Glycoprotein</keyword>
<feature type="repeat" description="TNFR-Cys" evidence="8">
    <location>
        <begin position="61"/>
        <end position="102"/>
    </location>
</feature>
<dbReference type="InterPro" id="IPR001368">
    <property type="entry name" value="TNFR/NGFR_Cys_rich_reg"/>
</dbReference>
<keyword evidence="12" id="KW-1185">Reference proteome</keyword>
<evidence type="ECO:0000256" key="3">
    <source>
        <dbReference type="ARBA" id="ARBA00022703"/>
    </source>
</evidence>
<dbReference type="Proteomes" id="UP000018468">
    <property type="component" value="Linkage group LG18"/>
</dbReference>
<feature type="disulfide bond" evidence="8">
    <location>
        <begin position="62"/>
        <end position="77"/>
    </location>
</feature>
<evidence type="ECO:0000256" key="8">
    <source>
        <dbReference type="PROSITE-ProRule" id="PRU00206"/>
    </source>
</evidence>
<keyword evidence="4 9" id="KW-0732">Signal</keyword>
<dbReference type="Ensembl" id="ENSLOCT00000001945.1">
    <property type="protein sequence ID" value="ENSLOCP00000001940.1"/>
    <property type="gene ID" value="ENSLOCG00000001688.1"/>
</dbReference>
<feature type="domain" description="TNFR-Cys" evidence="10">
    <location>
        <begin position="61"/>
        <end position="102"/>
    </location>
</feature>
<evidence type="ECO:0000313" key="11">
    <source>
        <dbReference type="Ensembl" id="ENSLOCP00000001940.1"/>
    </source>
</evidence>
<feature type="chain" id="PRO_5004867427" evidence="9">
    <location>
        <begin position="20"/>
        <end position="285"/>
    </location>
</feature>
<feature type="signal peptide" evidence="9">
    <location>
        <begin position="1"/>
        <end position="19"/>
    </location>
</feature>
<dbReference type="GO" id="GO:0006915">
    <property type="term" value="P:apoptotic process"/>
    <property type="evidence" value="ECO:0007669"/>
    <property type="project" value="UniProtKB-KW"/>
</dbReference>
<dbReference type="InterPro" id="IPR034023">
    <property type="entry name" value="TNFRSF6B_N"/>
</dbReference>
<evidence type="ECO:0000256" key="9">
    <source>
        <dbReference type="SAM" id="SignalP"/>
    </source>
</evidence>
<dbReference type="STRING" id="7918.ENSLOCP00000001940"/>
<dbReference type="InParanoid" id="W5M0N3"/>
<evidence type="ECO:0000256" key="5">
    <source>
        <dbReference type="ARBA" id="ARBA00022737"/>
    </source>
</evidence>
<organism evidence="11 12">
    <name type="scientific">Lepisosteus oculatus</name>
    <name type="common">Spotted gar</name>
    <dbReference type="NCBI Taxonomy" id="7918"/>
    <lineage>
        <taxon>Eukaryota</taxon>
        <taxon>Metazoa</taxon>
        <taxon>Chordata</taxon>
        <taxon>Craniata</taxon>
        <taxon>Vertebrata</taxon>
        <taxon>Euteleostomi</taxon>
        <taxon>Actinopterygii</taxon>
        <taxon>Neopterygii</taxon>
        <taxon>Holostei</taxon>
        <taxon>Semionotiformes</taxon>
        <taxon>Lepisosteidae</taxon>
        <taxon>Lepisosteus</taxon>
    </lineage>
</organism>
<dbReference type="GO" id="GO:0005576">
    <property type="term" value="C:extracellular region"/>
    <property type="evidence" value="ECO:0007669"/>
    <property type="project" value="UniProtKB-SubCell"/>
</dbReference>
<comment type="subcellular location">
    <subcellularLocation>
        <location evidence="1">Secreted</location>
    </subcellularLocation>
</comment>
<evidence type="ECO:0000256" key="1">
    <source>
        <dbReference type="ARBA" id="ARBA00004613"/>
    </source>
</evidence>
<name>W5M0N3_LEPOC</name>
<feature type="disulfide bond" evidence="8">
    <location>
        <begin position="84"/>
        <end position="102"/>
    </location>
</feature>
<dbReference type="EMBL" id="AHAT01021180">
    <property type="status" value="NOT_ANNOTATED_CDS"/>
    <property type="molecule type" value="Genomic_DNA"/>
</dbReference>
<dbReference type="GeneTree" id="ENSGT00940000162635"/>
<keyword evidence="6 8" id="KW-1015">Disulfide bond</keyword>